<reference evidence="3" key="1">
    <citation type="submission" date="2021-03" db="EMBL/GenBank/DDBJ databases">
        <authorList>
            <person name="Bekaert M."/>
        </authorList>
    </citation>
    <scope>NUCLEOTIDE SEQUENCE</scope>
</reference>
<dbReference type="PANTHER" id="PTHR46333:SF2">
    <property type="entry name" value="CYTOKINESIS PROTEIN 3"/>
    <property type="match status" value="1"/>
</dbReference>
<evidence type="ECO:0000313" key="3">
    <source>
        <dbReference type="EMBL" id="CAG2199190.1"/>
    </source>
</evidence>
<evidence type="ECO:0000313" key="4">
    <source>
        <dbReference type="Proteomes" id="UP000683360"/>
    </source>
</evidence>
<dbReference type="GO" id="GO:0005737">
    <property type="term" value="C:cytoplasm"/>
    <property type="evidence" value="ECO:0007669"/>
    <property type="project" value="TreeGrafter"/>
</dbReference>
<evidence type="ECO:0000259" key="2">
    <source>
        <dbReference type="Pfam" id="PF23265"/>
    </source>
</evidence>
<feature type="compositionally biased region" description="Polar residues" evidence="1">
    <location>
        <begin position="23"/>
        <end position="34"/>
    </location>
</feature>
<name>A0A8S3QW47_MYTED</name>
<dbReference type="Proteomes" id="UP000683360">
    <property type="component" value="Unassembled WGS sequence"/>
</dbReference>
<dbReference type="InterPro" id="IPR056564">
    <property type="entry name" value="Ig-like_KY"/>
</dbReference>
<dbReference type="Gene3D" id="3.10.620.30">
    <property type="match status" value="1"/>
</dbReference>
<dbReference type="EMBL" id="CAJPWZ010000713">
    <property type="protein sequence ID" value="CAG2199190.1"/>
    <property type="molecule type" value="Genomic_DNA"/>
</dbReference>
<evidence type="ECO:0000256" key="1">
    <source>
        <dbReference type="SAM" id="MobiDB-lite"/>
    </source>
</evidence>
<gene>
    <name evidence="3" type="ORF">MEDL_13911</name>
</gene>
<protein>
    <recommendedName>
        <fullName evidence="2">KY-like immunoglobulin-like domain-containing protein</fullName>
    </recommendedName>
</protein>
<feature type="region of interest" description="Disordered" evidence="1">
    <location>
        <begin position="1"/>
        <end position="69"/>
    </location>
</feature>
<feature type="compositionally biased region" description="Basic and acidic residues" evidence="1">
    <location>
        <begin position="45"/>
        <end position="61"/>
    </location>
</feature>
<dbReference type="InterPro" id="IPR052557">
    <property type="entry name" value="CAP/Cytokinesis_protein"/>
</dbReference>
<dbReference type="PANTHER" id="PTHR46333">
    <property type="entry name" value="CYTOKINESIS PROTEIN 3"/>
    <property type="match status" value="1"/>
</dbReference>
<organism evidence="3 4">
    <name type="scientific">Mytilus edulis</name>
    <name type="common">Blue mussel</name>
    <dbReference type="NCBI Taxonomy" id="6550"/>
    <lineage>
        <taxon>Eukaryota</taxon>
        <taxon>Metazoa</taxon>
        <taxon>Spiralia</taxon>
        <taxon>Lophotrochozoa</taxon>
        <taxon>Mollusca</taxon>
        <taxon>Bivalvia</taxon>
        <taxon>Autobranchia</taxon>
        <taxon>Pteriomorphia</taxon>
        <taxon>Mytilida</taxon>
        <taxon>Mytiloidea</taxon>
        <taxon>Mytilidae</taxon>
        <taxon>Mytilinae</taxon>
        <taxon>Mytilus</taxon>
    </lineage>
</organism>
<comment type="caution">
    <text evidence="3">The sequence shown here is derived from an EMBL/GenBank/DDBJ whole genome shotgun (WGS) entry which is preliminary data.</text>
</comment>
<feature type="compositionally biased region" description="Low complexity" evidence="1">
    <location>
        <begin position="1"/>
        <end position="10"/>
    </location>
</feature>
<sequence length="584" mass="65764">MGCGSSSSSGTEQSIEKVKTNEIGGNTNVTQAVNRSPIVKSSKVKTSDNDKTRTPSSDKARPSAKSNNFKLDFDDFKDIDEHARQTPKSVENSINELANYLAKPAKSELETIRAFYVWICNNISYNATAYFGGESAAREPIDVLKSKSSVTKDIKCQKISGFSKGYGHQLGTIISYQTKTDHAWNVVFVLGKWRFIETTWGAGSLDDQKTFVKKFSNFYFLTKPEHFIEDHFPYINNDAEGSKEWQLLKRPVSLEEFSKTLKTTKFAREWGVIFPSHKHEVVKVDRKASIPIESKQNTLVSVKVNLYNSNTELCNNSVVLVKDNGSKCTITIMPKEIGKYTLKVYGTIDQSQTGMPKLTEYMIDCTSTEDEFMPYPEHNRFYGPSNDCNIRGFANFDSIPAFQICKNGEFELKIKTNRTVKVSANIFETDGSRSSDFVMIEQSNDSVCVKARFINKGYYKLTIFSELEGNDKHSEAMNILVLNKVGAKFSTPFPKTYSSTKEYNCHLIEPLVRNIPSNSNVRFVMSSPVIEQILIDGKVYKKENSETWDVTLKTGDPGEVKVSAKTDINAKSFTSIYLFVVDSE</sequence>
<keyword evidence="4" id="KW-1185">Reference proteome</keyword>
<accession>A0A8S3QW47</accession>
<dbReference type="OrthoDB" id="6129702at2759"/>
<feature type="domain" description="KY-like immunoglobulin-like" evidence="2">
    <location>
        <begin position="403"/>
        <end position="475"/>
    </location>
</feature>
<dbReference type="AlphaFoldDB" id="A0A8S3QW47"/>
<proteinExistence type="predicted"/>
<dbReference type="InterPro" id="IPR038765">
    <property type="entry name" value="Papain-like_cys_pep_sf"/>
</dbReference>
<dbReference type="Pfam" id="PF23265">
    <property type="entry name" value="Ig-like_KY"/>
    <property type="match status" value="2"/>
</dbReference>
<dbReference type="SUPFAM" id="SSF54001">
    <property type="entry name" value="Cysteine proteinases"/>
    <property type="match status" value="1"/>
</dbReference>
<feature type="domain" description="KY-like immunoglobulin-like" evidence="2">
    <location>
        <begin position="254"/>
        <end position="376"/>
    </location>
</feature>